<gene>
    <name evidence="2" type="ORF">SAMN05428963_11322</name>
</gene>
<sequence>MKRQLVATYRLQFREGTDFESGRQLAPYLKRLGVSHLYASPIFTAAPGSTHGYDVVDYNAFEPALGGNDGFVAMSDALMEADIGLMLDFVPNHMGISPQNVWWEDVLTWGADSRFGDVFDIAWDAEKILVPVLGKPYGDALADGDLSVIIDAGKRRLRFDAAGYQLPLDPRSLGIVFRFLEHEAREQLVRRFAVATPWDAAELDERFEEHLEDETFRAALDAAVAAVNGDKSALHELHEAQSWRLAWWRTAREKLTYRRFFEIADLIGVRQERRRVFQESHRTLIRLAKERRLDGVRIDHVDGLGDPKSYLSDLKQAFSGVRRSPTIHVEKILTGPERLRASWEIEGTTGYEFITALAGLYVDGDQEAAMTQAYCGFVGEEDPLRTMIAKQKRVIFFRNLAGELQFLTNEAMNVASRGLSTRDLGPDTMARSIVEMAAQLPVYRTYVSVEGVPAHDTAVIDGAVERAKAGREVEADEPIEFIGRLLKLDFSDALDVAGALEFTRRFQQTTGAVMAKAVEDTVFYRYNRLIALNEVGGEPDHYGTGVEEFHQAMAIRLEDQPEGLLASSTHDTKRAEDARARLYTLSEAPERWAELVEGWRKTMEPFRAPADSLTISPDPATEWMFYQALAGVLPCDFDPDDTGARANIEARLAAFMEKAVREAKRYTSWTAPGTAYEAQLATFVHAAFDEEATGSFLADFWSSIQPFVAAGALTSLSQTLLKLTVPGVPDIYQGTEFYDFSLVDPDNRRPVDINGRSTLIHDDASIAEAMAKWRDGRVKAKLLAAGLAARAEAPTLFTSGAYTPLAIEGEASRHLLAFARTAKDAAAIVVVPRLTLGLLDGAEGLLPPAERWEGGRLILPEDFEGRGFRDVLSGGRRRAGKSMELSALLKGLPLAFLLAA</sequence>
<accession>A0A1T4SQF5</accession>
<dbReference type="PANTHER" id="PTHR10357:SF216">
    <property type="entry name" value="MALTOOLIGOSYL TREHALOSE SYNTHASE-RELATED"/>
    <property type="match status" value="1"/>
</dbReference>
<dbReference type="PANTHER" id="PTHR10357">
    <property type="entry name" value="ALPHA-AMYLASE FAMILY MEMBER"/>
    <property type="match status" value="1"/>
</dbReference>
<dbReference type="Pfam" id="PF00128">
    <property type="entry name" value="Alpha-amylase"/>
    <property type="match status" value="1"/>
</dbReference>
<dbReference type="GO" id="GO:0047470">
    <property type="term" value="F:(1,4)-alpha-D-glucan 1-alpha-D-glucosylmutase activity"/>
    <property type="evidence" value="ECO:0007669"/>
    <property type="project" value="TreeGrafter"/>
</dbReference>
<evidence type="ECO:0000259" key="1">
    <source>
        <dbReference type="SMART" id="SM00642"/>
    </source>
</evidence>
<evidence type="ECO:0000313" key="2">
    <source>
        <dbReference type="EMBL" id="SKA30510.1"/>
    </source>
</evidence>
<name>A0A1T4SQF5_9HYPH</name>
<dbReference type="SMART" id="SM00642">
    <property type="entry name" value="Aamy"/>
    <property type="match status" value="1"/>
</dbReference>
<dbReference type="CDD" id="cd11336">
    <property type="entry name" value="AmyAc_MTSase"/>
    <property type="match status" value="1"/>
</dbReference>
<dbReference type="InterPro" id="IPR006047">
    <property type="entry name" value="GH13_cat_dom"/>
</dbReference>
<protein>
    <submittedName>
        <fullName evidence="2">Maltooligosyl trehalose synthase</fullName>
    </submittedName>
</protein>
<feature type="domain" description="Glycosyl hydrolase family 13 catalytic" evidence="1">
    <location>
        <begin position="6"/>
        <end position="774"/>
    </location>
</feature>
<dbReference type="Gene3D" id="3.30.1590.10">
    <property type="entry name" value="Maltooligosyl trehalose synthase, domain 2"/>
    <property type="match status" value="1"/>
</dbReference>
<dbReference type="AlphaFoldDB" id="A0A1T4SQF5"/>
<dbReference type="GO" id="GO:0005992">
    <property type="term" value="P:trehalose biosynthetic process"/>
    <property type="evidence" value="ECO:0007669"/>
    <property type="project" value="TreeGrafter"/>
</dbReference>
<evidence type="ECO:0000313" key="3">
    <source>
        <dbReference type="Proteomes" id="UP000190135"/>
    </source>
</evidence>
<dbReference type="SUPFAM" id="SSF51445">
    <property type="entry name" value="(Trans)glycosidases"/>
    <property type="match status" value="1"/>
</dbReference>
<dbReference type="STRING" id="1365950.SAMN05428963_11322"/>
<dbReference type="Proteomes" id="UP000190135">
    <property type="component" value="Unassembled WGS sequence"/>
</dbReference>
<proteinExistence type="predicted"/>
<dbReference type="NCBIfam" id="TIGR02401">
    <property type="entry name" value="trehalose_TreY"/>
    <property type="match status" value="1"/>
</dbReference>
<dbReference type="InterPro" id="IPR017853">
    <property type="entry name" value="GH"/>
</dbReference>
<dbReference type="RefSeq" id="WP_078709527.1">
    <property type="nucleotide sequence ID" value="NZ_FUXL01000013.1"/>
</dbReference>
<keyword evidence="3" id="KW-1185">Reference proteome</keyword>
<dbReference type="OrthoDB" id="9761577at2"/>
<dbReference type="GO" id="GO:0030980">
    <property type="term" value="P:alpha-glucan catabolic process"/>
    <property type="evidence" value="ECO:0007669"/>
    <property type="project" value="TreeGrafter"/>
</dbReference>
<dbReference type="Gene3D" id="3.20.20.80">
    <property type="entry name" value="Glycosidases"/>
    <property type="match status" value="3"/>
</dbReference>
<reference evidence="2 3" key="1">
    <citation type="submission" date="2017-02" db="EMBL/GenBank/DDBJ databases">
        <authorList>
            <person name="Peterson S.W."/>
        </authorList>
    </citation>
    <scope>NUCLEOTIDE SEQUENCE [LARGE SCALE GENOMIC DNA]</scope>
    <source>
        <strain evidence="2 3">USBA 369</strain>
    </source>
</reference>
<organism evidence="2 3">
    <name type="scientific">Consotaella salsifontis</name>
    <dbReference type="NCBI Taxonomy" id="1365950"/>
    <lineage>
        <taxon>Bacteria</taxon>
        <taxon>Pseudomonadati</taxon>
        <taxon>Pseudomonadota</taxon>
        <taxon>Alphaproteobacteria</taxon>
        <taxon>Hyphomicrobiales</taxon>
        <taxon>Aurantimonadaceae</taxon>
        <taxon>Consotaella</taxon>
    </lineage>
</organism>
<dbReference type="EMBL" id="FUXL01000013">
    <property type="protein sequence ID" value="SKA30510.1"/>
    <property type="molecule type" value="Genomic_DNA"/>
</dbReference>
<dbReference type="InterPro" id="IPR012767">
    <property type="entry name" value="Trehalose_TreY"/>
</dbReference>